<keyword evidence="2" id="KW-1185">Reference proteome</keyword>
<dbReference type="Proteomes" id="UP000029108">
    <property type="component" value="Unassembled WGS sequence"/>
</dbReference>
<evidence type="ECO:0000313" key="2">
    <source>
        <dbReference type="Proteomes" id="UP000029108"/>
    </source>
</evidence>
<gene>
    <name evidence="1" type="ORF">BBIA_2409</name>
</gene>
<accession>A0A086ZDA1</accession>
<evidence type="ECO:0000313" key="1">
    <source>
        <dbReference type="EMBL" id="KFI44501.1"/>
    </source>
</evidence>
<organism evidence="1 2">
    <name type="scientific">Bifidobacterium biavatii DSM 23969</name>
    <dbReference type="NCBI Taxonomy" id="1437608"/>
    <lineage>
        <taxon>Bacteria</taxon>
        <taxon>Bacillati</taxon>
        <taxon>Actinomycetota</taxon>
        <taxon>Actinomycetes</taxon>
        <taxon>Bifidobacteriales</taxon>
        <taxon>Bifidobacteriaceae</taxon>
        <taxon>Bifidobacterium</taxon>
    </lineage>
</organism>
<protein>
    <submittedName>
        <fullName evidence="1">Uncharacterized protein</fullName>
    </submittedName>
</protein>
<name>A0A086ZDA1_9BIFI</name>
<dbReference type="EMBL" id="JGYN01000046">
    <property type="protein sequence ID" value="KFI44501.1"/>
    <property type="molecule type" value="Genomic_DNA"/>
</dbReference>
<comment type="caution">
    <text evidence="1">The sequence shown here is derived from an EMBL/GenBank/DDBJ whole genome shotgun (WGS) entry which is preliminary data.</text>
</comment>
<dbReference type="AlphaFoldDB" id="A0A086ZDA1"/>
<sequence length="35" mass="3764">MSSLLELYAIDEIVAVEAPLLIRTAEAIADGESME</sequence>
<reference evidence="1 2" key="1">
    <citation type="submission" date="2014-03" db="EMBL/GenBank/DDBJ databases">
        <title>Genomics of Bifidobacteria.</title>
        <authorList>
            <person name="Ventura M."/>
            <person name="Milani C."/>
            <person name="Lugli G.A."/>
        </authorList>
    </citation>
    <scope>NUCLEOTIDE SEQUENCE [LARGE SCALE GENOMIC DNA]</scope>
    <source>
        <strain evidence="1 2">DSM 23969</strain>
    </source>
</reference>
<proteinExistence type="predicted"/>
<dbReference type="STRING" id="1437608.GCA_000771645_01985"/>